<proteinExistence type="predicted"/>
<dbReference type="STRING" id="68775.A0A5C3LTX2"/>
<evidence type="ECO:0000259" key="6">
    <source>
        <dbReference type="Pfam" id="PF21639"/>
    </source>
</evidence>
<evidence type="ECO:0000256" key="1">
    <source>
        <dbReference type="ARBA" id="ARBA00004123"/>
    </source>
</evidence>
<evidence type="ECO:0000256" key="3">
    <source>
        <dbReference type="ARBA" id="ARBA00023242"/>
    </source>
</evidence>
<dbReference type="GO" id="GO:0005664">
    <property type="term" value="C:nuclear origin of replication recognition complex"/>
    <property type="evidence" value="ECO:0007669"/>
    <property type="project" value="TreeGrafter"/>
</dbReference>
<name>A0A5C3LTX2_9AGAR</name>
<dbReference type="GO" id="GO:0003688">
    <property type="term" value="F:DNA replication origin binding"/>
    <property type="evidence" value="ECO:0007669"/>
    <property type="project" value="TreeGrafter"/>
</dbReference>
<dbReference type="InterPro" id="IPR048866">
    <property type="entry name" value="ORC5_lid"/>
</dbReference>
<evidence type="ECO:0000313" key="8">
    <source>
        <dbReference type="Proteomes" id="UP000308652"/>
    </source>
</evidence>
<feature type="compositionally biased region" description="Acidic residues" evidence="4">
    <location>
        <begin position="284"/>
        <end position="295"/>
    </location>
</feature>
<evidence type="ECO:0000259" key="5">
    <source>
        <dbReference type="Pfam" id="PF14630"/>
    </source>
</evidence>
<dbReference type="Pfam" id="PF21639">
    <property type="entry name" value="ORC5_lid"/>
    <property type="match status" value="1"/>
</dbReference>
<dbReference type="GO" id="GO:0006270">
    <property type="term" value="P:DNA replication initiation"/>
    <property type="evidence" value="ECO:0007669"/>
    <property type="project" value="TreeGrafter"/>
</dbReference>
<organism evidence="7 8">
    <name type="scientific">Crucibulum laeve</name>
    <dbReference type="NCBI Taxonomy" id="68775"/>
    <lineage>
        <taxon>Eukaryota</taxon>
        <taxon>Fungi</taxon>
        <taxon>Dikarya</taxon>
        <taxon>Basidiomycota</taxon>
        <taxon>Agaricomycotina</taxon>
        <taxon>Agaricomycetes</taxon>
        <taxon>Agaricomycetidae</taxon>
        <taxon>Agaricales</taxon>
        <taxon>Agaricineae</taxon>
        <taxon>Nidulariaceae</taxon>
        <taxon>Crucibulum</taxon>
    </lineage>
</organism>
<dbReference type="PANTHER" id="PTHR12705:SF0">
    <property type="entry name" value="ORIGIN RECOGNITION COMPLEX SUBUNIT 5"/>
    <property type="match status" value="1"/>
</dbReference>
<keyword evidence="3" id="KW-0539">Nucleus</keyword>
<feature type="region of interest" description="Disordered" evidence="4">
    <location>
        <begin position="284"/>
        <end position="305"/>
    </location>
</feature>
<keyword evidence="2" id="KW-0235">DNA replication</keyword>
<dbReference type="InterPro" id="IPR047088">
    <property type="entry name" value="ORC5_C"/>
</dbReference>
<evidence type="ECO:0000313" key="7">
    <source>
        <dbReference type="EMBL" id="TFK36242.1"/>
    </source>
</evidence>
<dbReference type="InterPro" id="IPR020796">
    <property type="entry name" value="ORC5"/>
</dbReference>
<dbReference type="AlphaFoldDB" id="A0A5C3LTX2"/>
<dbReference type="Pfam" id="PF14630">
    <property type="entry name" value="ORC5_C"/>
    <property type="match status" value="1"/>
</dbReference>
<sequence>MNFNQPTHPGYEQFTQELSSLISLYPPPFIYVNDVQSYRTTTSVIDDILEDLSERPPSLESPTKIYHARIDGVASSQWGLDREGDDGTRWNENLDSFLHGLRALHTQLCKLGVEVAAEGTESYEGICFVIVVKQAEILKDALLELMAPLPCLGEMAQLIICVVFISQVRRKDIKPPLGAAPEPYFMDIGSPTKEHIVKHLLSQFSTLSTTDASSSSQSITPYHPSLLPLYRHFTSVLCDVCFPFTHDPQDLAYIAVASWPGYAKPVLDEHRRYLAAKANEMDLDVDGELEDGEEEQERRRQDALALKPPGEDTRMRLTRLFNPSLSAALEVLLPRLSNAAEWAALNEPPPDLLAMPHGPPLRPVIPAAAAPSDITTGTANAPVGTNSALMTMGTLPRMARFLLVAAFLASMNPAKSDLRMFGRGLDEKKRKQRRQVARIKSKAAAKIPQRLLGPAPFPLDRLLAILGALLEENDAETRLPAPEFTIPGEYTDMEIARVGVLGLINQLTSMRLLFRTSPVDRLDGPPMYKCSVGYDSVLGLARGLKIPLNDLLWDPV</sequence>
<comment type="subcellular location">
    <subcellularLocation>
        <location evidence="1">Nucleus</location>
    </subcellularLocation>
</comment>
<feature type="domain" description="Origin recognition complex subunit 5 C-terminal" evidence="5">
    <location>
        <begin position="395"/>
        <end position="552"/>
    </location>
</feature>
<dbReference type="EMBL" id="ML213615">
    <property type="protein sequence ID" value="TFK36242.1"/>
    <property type="molecule type" value="Genomic_DNA"/>
</dbReference>
<gene>
    <name evidence="7" type="ORF">BDQ12DRAFT_687078</name>
</gene>
<dbReference type="PANTHER" id="PTHR12705">
    <property type="entry name" value="ORIGIN RECOGNITION COMPLEX SUBUNIT 5"/>
    <property type="match status" value="1"/>
</dbReference>
<reference evidence="7 8" key="1">
    <citation type="journal article" date="2019" name="Nat. Ecol. Evol.">
        <title>Megaphylogeny resolves global patterns of mushroom evolution.</title>
        <authorList>
            <person name="Varga T."/>
            <person name="Krizsan K."/>
            <person name="Foldi C."/>
            <person name="Dima B."/>
            <person name="Sanchez-Garcia M."/>
            <person name="Sanchez-Ramirez S."/>
            <person name="Szollosi G.J."/>
            <person name="Szarkandi J.G."/>
            <person name="Papp V."/>
            <person name="Albert L."/>
            <person name="Andreopoulos W."/>
            <person name="Angelini C."/>
            <person name="Antonin V."/>
            <person name="Barry K.W."/>
            <person name="Bougher N.L."/>
            <person name="Buchanan P."/>
            <person name="Buyck B."/>
            <person name="Bense V."/>
            <person name="Catcheside P."/>
            <person name="Chovatia M."/>
            <person name="Cooper J."/>
            <person name="Damon W."/>
            <person name="Desjardin D."/>
            <person name="Finy P."/>
            <person name="Geml J."/>
            <person name="Haridas S."/>
            <person name="Hughes K."/>
            <person name="Justo A."/>
            <person name="Karasinski D."/>
            <person name="Kautmanova I."/>
            <person name="Kiss B."/>
            <person name="Kocsube S."/>
            <person name="Kotiranta H."/>
            <person name="LaButti K.M."/>
            <person name="Lechner B.E."/>
            <person name="Liimatainen K."/>
            <person name="Lipzen A."/>
            <person name="Lukacs Z."/>
            <person name="Mihaltcheva S."/>
            <person name="Morgado L.N."/>
            <person name="Niskanen T."/>
            <person name="Noordeloos M.E."/>
            <person name="Ohm R.A."/>
            <person name="Ortiz-Santana B."/>
            <person name="Ovrebo C."/>
            <person name="Racz N."/>
            <person name="Riley R."/>
            <person name="Savchenko A."/>
            <person name="Shiryaev A."/>
            <person name="Soop K."/>
            <person name="Spirin V."/>
            <person name="Szebenyi C."/>
            <person name="Tomsovsky M."/>
            <person name="Tulloss R.E."/>
            <person name="Uehling J."/>
            <person name="Grigoriev I.V."/>
            <person name="Vagvolgyi C."/>
            <person name="Papp T."/>
            <person name="Martin F.M."/>
            <person name="Miettinen O."/>
            <person name="Hibbett D.S."/>
            <person name="Nagy L.G."/>
        </authorList>
    </citation>
    <scope>NUCLEOTIDE SEQUENCE [LARGE SCALE GENOMIC DNA]</scope>
    <source>
        <strain evidence="7 8">CBS 166.37</strain>
    </source>
</reference>
<protein>
    <submittedName>
        <fullName evidence="7">Origin recognition complex subunit 5 C-terminus-domain-containing protein</fullName>
    </submittedName>
</protein>
<dbReference type="Proteomes" id="UP000308652">
    <property type="component" value="Unassembled WGS sequence"/>
</dbReference>
<evidence type="ECO:0000256" key="4">
    <source>
        <dbReference type="SAM" id="MobiDB-lite"/>
    </source>
</evidence>
<dbReference type="OrthoDB" id="365981at2759"/>
<evidence type="ECO:0000256" key="2">
    <source>
        <dbReference type="ARBA" id="ARBA00022705"/>
    </source>
</evidence>
<keyword evidence="8" id="KW-1185">Reference proteome</keyword>
<accession>A0A5C3LTX2</accession>
<feature type="domain" description="ORC5 lid" evidence="6">
    <location>
        <begin position="230"/>
        <end position="271"/>
    </location>
</feature>